<dbReference type="Gene3D" id="3.90.780.10">
    <property type="entry name" value="5'-Nucleotidase, C-terminal domain"/>
    <property type="match status" value="1"/>
</dbReference>
<feature type="domain" description="Calcineurin-like phosphoesterase" evidence="3">
    <location>
        <begin position="50"/>
        <end position="271"/>
    </location>
</feature>
<evidence type="ECO:0000256" key="1">
    <source>
        <dbReference type="ARBA" id="ARBA00022729"/>
    </source>
</evidence>
<dbReference type="InterPro" id="IPR004843">
    <property type="entry name" value="Calcineurin-like_PHP"/>
</dbReference>
<dbReference type="Pfam" id="PF02872">
    <property type="entry name" value="5_nucleotid_C"/>
    <property type="match status" value="1"/>
</dbReference>
<comment type="caution">
    <text evidence="5">The sequence shown here is derived from an EMBL/GenBank/DDBJ whole genome shotgun (WGS) entry which is preliminary data.</text>
</comment>
<dbReference type="SUPFAM" id="SSF55816">
    <property type="entry name" value="5'-nucleotidase (syn. UDP-sugar hydrolase), C-terminal domain"/>
    <property type="match status" value="1"/>
</dbReference>
<feature type="chain" id="PRO_5044999630" evidence="2">
    <location>
        <begin position="31"/>
        <end position="571"/>
    </location>
</feature>
<feature type="signal peptide" evidence="2">
    <location>
        <begin position="1"/>
        <end position="30"/>
    </location>
</feature>
<dbReference type="PANTHER" id="PTHR11575:SF24">
    <property type="entry name" value="5'-NUCLEOTIDASE"/>
    <property type="match status" value="1"/>
</dbReference>
<dbReference type="InterPro" id="IPR008334">
    <property type="entry name" value="5'-Nucleotdase_C"/>
</dbReference>
<dbReference type="InterPro" id="IPR006179">
    <property type="entry name" value="5_nucleotidase/apyrase"/>
</dbReference>
<keyword evidence="6" id="KW-1185">Reference proteome</keyword>
<evidence type="ECO:0000313" key="6">
    <source>
        <dbReference type="Proteomes" id="UP000715095"/>
    </source>
</evidence>
<dbReference type="Pfam" id="PF00149">
    <property type="entry name" value="Metallophos"/>
    <property type="match status" value="1"/>
</dbReference>
<reference evidence="5 6" key="1">
    <citation type="journal article" date="2021" name="Sci. Rep.">
        <title>The distribution of antibiotic resistance genes in chicken gut microbiota commensals.</title>
        <authorList>
            <person name="Juricova H."/>
            <person name="Matiasovicova J."/>
            <person name="Kubasova T."/>
            <person name="Cejkova D."/>
            <person name="Rychlik I."/>
        </authorList>
    </citation>
    <scope>NUCLEOTIDE SEQUENCE [LARGE SCALE GENOMIC DNA]</scope>
    <source>
        <strain evidence="5 6">An829</strain>
    </source>
</reference>
<name>A0ABS2DSZ2_9BURK</name>
<keyword evidence="2" id="KW-0378">Hydrolase</keyword>
<keyword evidence="1 2" id="KW-0732">Signal</keyword>
<keyword evidence="2" id="KW-0547">Nucleotide-binding</keyword>
<sequence length="571" mass="61001">MPLQTDFHPLRRLVASLLCTTLLYALPAASGETSETAAAPTAASEPFELVIVHANDTHAYAAGMTERGAPCDADEACLGGYARIAAKIKSEKAAHPHVLALDAGDRWQGTLFFRTGGEVFIGRATNAIPWDALTLGNHEFDLGVDVLAEHLKRSTHPTLAANIAPKAGSALDKLPRTVFAPDRLFEFDGVKVGVFGLANSEEDSFAARADEMAENLDFLENIEAARAAVARLETAGADIVIALTHQGYEADQALAEAVRGIDVIVGGHTHSLLGEGLPGNEGPYPTVVVSPEGERTLVVQAKRSTEYLGRLVVRFSHDGRAIDWSGGPVRLEKDLPRDPELESIVTEAAQDIAEFRAAYVSTNPNRYADGLDACREGECLSGLLAADAFLDFARKSGAQIALVNGGAIRSALPVGRIDRGSILEMHPFGNRLAVIEVAGRDIVAALEHGTAEPTVDGPHLLQPAGLRYEIDPTAPVGRRIVRVEVPVAAESGTHWRAISPEKRYRVVTLDYLARGGDGFTFFARAKHLSCEPCEAERGALDLEIFAKHLEARDPVPMPSTGRITGFGPAAY</sequence>
<dbReference type="PANTHER" id="PTHR11575">
    <property type="entry name" value="5'-NUCLEOTIDASE-RELATED"/>
    <property type="match status" value="1"/>
</dbReference>
<protein>
    <submittedName>
        <fullName evidence="5">Bifunctional metallophosphatase/5'-nucleotidase</fullName>
    </submittedName>
</protein>
<accession>A0ABS2DSZ2</accession>
<comment type="similarity">
    <text evidence="2">Belongs to the 5'-nucleotidase family.</text>
</comment>
<evidence type="ECO:0000256" key="2">
    <source>
        <dbReference type="RuleBase" id="RU362119"/>
    </source>
</evidence>
<proteinExistence type="inferred from homology"/>
<feature type="domain" description="5'-Nucleotidase C-terminal" evidence="4">
    <location>
        <begin position="372"/>
        <end position="523"/>
    </location>
</feature>
<evidence type="ECO:0000313" key="5">
    <source>
        <dbReference type="EMBL" id="MBM6704450.1"/>
    </source>
</evidence>
<evidence type="ECO:0000259" key="4">
    <source>
        <dbReference type="Pfam" id="PF02872"/>
    </source>
</evidence>
<organism evidence="5 6">
    <name type="scientific">Sutterella massiliensis</name>
    <dbReference type="NCBI Taxonomy" id="1816689"/>
    <lineage>
        <taxon>Bacteria</taxon>
        <taxon>Pseudomonadati</taxon>
        <taxon>Pseudomonadota</taxon>
        <taxon>Betaproteobacteria</taxon>
        <taxon>Burkholderiales</taxon>
        <taxon>Sutterellaceae</taxon>
        <taxon>Sutterella</taxon>
    </lineage>
</organism>
<dbReference type="PRINTS" id="PR01607">
    <property type="entry name" value="APYRASEFAMLY"/>
</dbReference>
<gene>
    <name evidence="5" type="ORF">H6A60_08150</name>
</gene>
<dbReference type="InterPro" id="IPR036907">
    <property type="entry name" value="5'-Nucleotdase_C_sf"/>
</dbReference>
<dbReference type="Gene3D" id="3.60.21.10">
    <property type="match status" value="1"/>
</dbReference>
<dbReference type="InterPro" id="IPR029052">
    <property type="entry name" value="Metallo-depent_PP-like"/>
</dbReference>
<dbReference type="Proteomes" id="UP000715095">
    <property type="component" value="Unassembled WGS sequence"/>
</dbReference>
<dbReference type="EMBL" id="JACJJC010000012">
    <property type="protein sequence ID" value="MBM6704450.1"/>
    <property type="molecule type" value="Genomic_DNA"/>
</dbReference>
<evidence type="ECO:0000259" key="3">
    <source>
        <dbReference type="Pfam" id="PF00149"/>
    </source>
</evidence>
<dbReference type="RefSeq" id="WP_205103284.1">
    <property type="nucleotide sequence ID" value="NZ_JACJJC010000012.1"/>
</dbReference>
<dbReference type="SUPFAM" id="SSF56300">
    <property type="entry name" value="Metallo-dependent phosphatases"/>
    <property type="match status" value="1"/>
</dbReference>